<evidence type="ECO:0000313" key="3">
    <source>
        <dbReference type="Proteomes" id="UP001215280"/>
    </source>
</evidence>
<feature type="region of interest" description="Disordered" evidence="1">
    <location>
        <begin position="35"/>
        <end position="86"/>
    </location>
</feature>
<sequence length="471" mass="53937">MHQAGWTRLPLFKLTRPQFLRTQFLSARDNSSFHARTTPRITKHRGRNAKIASRRPLDSPDPAPNDLRVDDGTSPLPSPKNNAPISFPMERATSRASLFKNLLRLLASRRTVSASLPVLLDYHELHPVFRSVRSYNLLISLAIRHVAYGTVQSLLNGMNDDSIPGNLETQKLKIRWFVRSGLWEHAWLQTTATQPTPIPLPLWLEFFHGVKAGALADRPNSTARSISPEICFQILMQNLPTFVPNELKPSVRAVGIVVRAMLSLNRPRSALTLAIRYFNGLPRHIIGVRWAEQCIAIIDALVAFEAQRRGLLEFHATRRKLNSLLAIHPSLRPTSKTLYLLLATLRRAKECGTLSWQTVQKFKARWGPQVEDRRVRRRVASYAITQRQLDIFDKVFDAERRSRTLRHASGTTVQPQLWQKRRPPFRETYPRHGYEEARWKALEYRALKVRLQLRAPTKKRAGLELPDASST</sequence>
<gene>
    <name evidence="2" type="ORF">DFH07DRAFT_788838</name>
</gene>
<keyword evidence="3" id="KW-1185">Reference proteome</keyword>
<evidence type="ECO:0000313" key="2">
    <source>
        <dbReference type="EMBL" id="KAJ7783702.1"/>
    </source>
</evidence>
<protein>
    <submittedName>
        <fullName evidence="2">Uncharacterized protein</fullName>
    </submittedName>
</protein>
<dbReference type="EMBL" id="JARJLG010000002">
    <property type="protein sequence ID" value="KAJ7783702.1"/>
    <property type="molecule type" value="Genomic_DNA"/>
</dbReference>
<dbReference type="Proteomes" id="UP001215280">
    <property type="component" value="Unassembled WGS sequence"/>
</dbReference>
<organism evidence="2 3">
    <name type="scientific">Mycena maculata</name>
    <dbReference type="NCBI Taxonomy" id="230809"/>
    <lineage>
        <taxon>Eukaryota</taxon>
        <taxon>Fungi</taxon>
        <taxon>Dikarya</taxon>
        <taxon>Basidiomycota</taxon>
        <taxon>Agaricomycotina</taxon>
        <taxon>Agaricomycetes</taxon>
        <taxon>Agaricomycetidae</taxon>
        <taxon>Agaricales</taxon>
        <taxon>Marasmiineae</taxon>
        <taxon>Mycenaceae</taxon>
        <taxon>Mycena</taxon>
    </lineage>
</organism>
<reference evidence="2" key="1">
    <citation type="submission" date="2023-03" db="EMBL/GenBank/DDBJ databases">
        <title>Massive genome expansion in bonnet fungi (Mycena s.s.) driven by repeated elements and novel gene families across ecological guilds.</title>
        <authorList>
            <consortium name="Lawrence Berkeley National Laboratory"/>
            <person name="Harder C.B."/>
            <person name="Miyauchi S."/>
            <person name="Viragh M."/>
            <person name="Kuo A."/>
            <person name="Thoen E."/>
            <person name="Andreopoulos B."/>
            <person name="Lu D."/>
            <person name="Skrede I."/>
            <person name="Drula E."/>
            <person name="Henrissat B."/>
            <person name="Morin E."/>
            <person name="Kohler A."/>
            <person name="Barry K."/>
            <person name="LaButti K."/>
            <person name="Morin E."/>
            <person name="Salamov A."/>
            <person name="Lipzen A."/>
            <person name="Mereny Z."/>
            <person name="Hegedus B."/>
            <person name="Baldrian P."/>
            <person name="Stursova M."/>
            <person name="Weitz H."/>
            <person name="Taylor A."/>
            <person name="Grigoriev I.V."/>
            <person name="Nagy L.G."/>
            <person name="Martin F."/>
            <person name="Kauserud H."/>
        </authorList>
    </citation>
    <scope>NUCLEOTIDE SEQUENCE</scope>
    <source>
        <strain evidence="2">CBHHK188m</strain>
    </source>
</reference>
<dbReference type="AlphaFoldDB" id="A0AAD7KE32"/>
<accession>A0AAD7KE32</accession>
<evidence type="ECO:0000256" key="1">
    <source>
        <dbReference type="SAM" id="MobiDB-lite"/>
    </source>
</evidence>
<name>A0AAD7KE32_9AGAR</name>
<proteinExistence type="predicted"/>
<comment type="caution">
    <text evidence="2">The sequence shown here is derived from an EMBL/GenBank/DDBJ whole genome shotgun (WGS) entry which is preliminary data.</text>
</comment>